<dbReference type="AlphaFoldDB" id="A0A1W1XTD4"/>
<sequence length="88" mass="10346">MPWKDVSLMNQRKELVLLALQEGTNRRELARRMGLSPKTLYKWLARYTAQGEAGLHDQSRRPHSSPRRTEPDLEQRILSLRDDHPVWG</sequence>
<dbReference type="InterPro" id="IPR036388">
    <property type="entry name" value="WH-like_DNA-bd_sf"/>
</dbReference>
<proteinExistence type="predicted"/>
<evidence type="ECO:0000256" key="1">
    <source>
        <dbReference type="SAM" id="MobiDB-lite"/>
    </source>
</evidence>
<reference evidence="3 4" key="1">
    <citation type="submission" date="2017-04" db="EMBL/GenBank/DDBJ databases">
        <authorList>
            <person name="Afonso C.L."/>
            <person name="Miller P.J."/>
            <person name="Scott M.A."/>
            <person name="Spackman E."/>
            <person name="Goraichik I."/>
            <person name="Dimitrov K.M."/>
            <person name="Suarez D.L."/>
            <person name="Swayne D.E."/>
        </authorList>
    </citation>
    <scope>NUCLEOTIDE SEQUENCE [LARGE SCALE GENOMIC DNA]</scope>
    <source>
        <strain evidence="3 4">DSM 23236</strain>
    </source>
</reference>
<feature type="non-terminal residue" evidence="3">
    <location>
        <position position="88"/>
    </location>
</feature>
<dbReference type="InterPro" id="IPR055247">
    <property type="entry name" value="InsJ-like_HTH"/>
</dbReference>
<name>A0A1W1XTD4_9NEIS</name>
<feature type="region of interest" description="Disordered" evidence="1">
    <location>
        <begin position="52"/>
        <end position="88"/>
    </location>
</feature>
<evidence type="ECO:0000313" key="4">
    <source>
        <dbReference type="Proteomes" id="UP000192761"/>
    </source>
</evidence>
<feature type="compositionally biased region" description="Basic and acidic residues" evidence="1">
    <location>
        <begin position="67"/>
        <end position="88"/>
    </location>
</feature>
<gene>
    <name evidence="3" type="ORF">SAMN02745857_02735</name>
</gene>
<protein>
    <submittedName>
        <fullName evidence="3">Helix-turn-helix domain-containing protein</fullName>
    </submittedName>
</protein>
<keyword evidence="4" id="KW-1185">Reference proteome</keyword>
<dbReference type="SUPFAM" id="SSF46689">
    <property type="entry name" value="Homeodomain-like"/>
    <property type="match status" value="1"/>
</dbReference>
<organism evidence="3 4">
    <name type="scientific">Andreprevotia lacus DSM 23236</name>
    <dbReference type="NCBI Taxonomy" id="1121001"/>
    <lineage>
        <taxon>Bacteria</taxon>
        <taxon>Pseudomonadati</taxon>
        <taxon>Pseudomonadota</taxon>
        <taxon>Betaproteobacteria</taxon>
        <taxon>Neisseriales</taxon>
        <taxon>Chitinibacteraceae</taxon>
        <taxon>Andreprevotia</taxon>
    </lineage>
</organism>
<dbReference type="Pfam" id="PF13518">
    <property type="entry name" value="HTH_28"/>
    <property type="match status" value="1"/>
</dbReference>
<feature type="domain" description="Insertion element IS150 protein InsJ-like helix-turn-helix" evidence="2">
    <location>
        <begin position="11"/>
        <end position="63"/>
    </location>
</feature>
<dbReference type="STRING" id="1121001.SAMN02745857_02735"/>
<dbReference type="Gene3D" id="1.10.10.10">
    <property type="entry name" value="Winged helix-like DNA-binding domain superfamily/Winged helix DNA-binding domain"/>
    <property type="match status" value="1"/>
</dbReference>
<dbReference type="EMBL" id="FWXD01000015">
    <property type="protein sequence ID" value="SMC27112.1"/>
    <property type="molecule type" value="Genomic_DNA"/>
</dbReference>
<evidence type="ECO:0000259" key="2">
    <source>
        <dbReference type="Pfam" id="PF13518"/>
    </source>
</evidence>
<dbReference type="Proteomes" id="UP000192761">
    <property type="component" value="Unassembled WGS sequence"/>
</dbReference>
<dbReference type="InterPro" id="IPR009057">
    <property type="entry name" value="Homeodomain-like_sf"/>
</dbReference>
<evidence type="ECO:0000313" key="3">
    <source>
        <dbReference type="EMBL" id="SMC27112.1"/>
    </source>
</evidence>
<accession>A0A1W1XTD4</accession>